<evidence type="ECO:0000313" key="1">
    <source>
        <dbReference type="EMBL" id="ENV15517.1"/>
    </source>
</evidence>
<dbReference type="AlphaFoldDB" id="N8WTU8"/>
<protein>
    <submittedName>
        <fullName evidence="1">Uncharacterized protein</fullName>
    </submittedName>
</protein>
<organism evidence="1 2">
    <name type="scientific">Acinetobacter guillouiae NIPH 991</name>
    <dbReference type="NCBI Taxonomy" id="1217656"/>
    <lineage>
        <taxon>Bacteria</taxon>
        <taxon>Pseudomonadati</taxon>
        <taxon>Pseudomonadota</taxon>
        <taxon>Gammaproteobacteria</taxon>
        <taxon>Moraxellales</taxon>
        <taxon>Moraxellaceae</taxon>
        <taxon>Acinetobacter</taxon>
    </lineage>
</organism>
<evidence type="ECO:0000313" key="2">
    <source>
        <dbReference type="Proteomes" id="UP000013148"/>
    </source>
</evidence>
<dbReference type="EMBL" id="APPJ01000014">
    <property type="protein sequence ID" value="ENV15517.1"/>
    <property type="molecule type" value="Genomic_DNA"/>
</dbReference>
<keyword evidence="2" id="KW-1185">Reference proteome</keyword>
<dbReference type="Proteomes" id="UP000013148">
    <property type="component" value="Unassembled WGS sequence"/>
</dbReference>
<dbReference type="PATRIC" id="fig|1217656.3.peg.4183"/>
<dbReference type="HOGENOM" id="CLU_195723_0_0_6"/>
<gene>
    <name evidence="1" type="ORF">F964_04243</name>
</gene>
<dbReference type="RefSeq" id="WP_004823308.1">
    <property type="nucleotide sequence ID" value="NZ_KB849456.1"/>
</dbReference>
<comment type="caution">
    <text evidence="1">The sequence shown here is derived from an EMBL/GenBank/DDBJ whole genome shotgun (WGS) entry which is preliminary data.</text>
</comment>
<reference evidence="1 2" key="1">
    <citation type="submission" date="2013-02" db="EMBL/GenBank/DDBJ databases">
        <title>The Genome Sequence of Acinetobacter guillouiae NIPH 991.</title>
        <authorList>
            <consortium name="The Broad Institute Genome Sequencing Platform"/>
            <consortium name="The Broad Institute Genome Sequencing Center for Infectious Disease"/>
            <person name="Cerqueira G."/>
            <person name="Feldgarden M."/>
            <person name="Courvalin P."/>
            <person name="Perichon B."/>
            <person name="Grillot-Courvalin C."/>
            <person name="Clermont D."/>
            <person name="Rocha E."/>
            <person name="Yoon E.-J."/>
            <person name="Nemec A."/>
            <person name="Walker B."/>
            <person name="Young S.K."/>
            <person name="Zeng Q."/>
            <person name="Gargeya S."/>
            <person name="Fitzgerald M."/>
            <person name="Haas B."/>
            <person name="Abouelleil A."/>
            <person name="Alvarado L."/>
            <person name="Arachchi H.M."/>
            <person name="Berlin A.M."/>
            <person name="Chapman S.B."/>
            <person name="Dewar J."/>
            <person name="Goldberg J."/>
            <person name="Griggs A."/>
            <person name="Gujja S."/>
            <person name="Hansen M."/>
            <person name="Howarth C."/>
            <person name="Imamovic A."/>
            <person name="Larimer J."/>
            <person name="McCowan C."/>
            <person name="Murphy C."/>
            <person name="Neiman D."/>
            <person name="Pearson M."/>
            <person name="Priest M."/>
            <person name="Roberts A."/>
            <person name="Saif S."/>
            <person name="Shea T."/>
            <person name="Sisk P."/>
            <person name="Sykes S."/>
            <person name="Wortman J."/>
            <person name="Nusbaum C."/>
            <person name="Birren B."/>
        </authorList>
    </citation>
    <scope>NUCLEOTIDE SEQUENCE [LARGE SCALE GENOMIC DNA]</scope>
    <source>
        <strain evidence="1 2">NIPH 991</strain>
    </source>
</reference>
<proteinExistence type="predicted"/>
<accession>N8WTU8</accession>
<sequence>MKKILCVGGSEMGKWVENIGKFEVDPHDNPLRSEVYELMELMNPKSNKVEVFYVYKGLFEHRREVALLHALNNQQEI</sequence>
<name>N8WTU8_ACIGI</name>